<keyword evidence="3 6" id="KW-1133">Transmembrane helix</keyword>
<sequence>MATLDYIEIPEGSTRLRGLPDQQQQRDEKTHHPHHDIRPAAKIITSIPSPSPPHSPSTRTRRPSLLSTTANSLNSPSSAMSFIPQMLLSAALPPISPGSTSTTPTLPNPRQRSGPESFSLLSTKDPLSLPIMSTNFKRFVTIIGPVFWLQDRIEEIVLWKRGPLRTSVWMAAYAFICFYPRLLLLLPHLALIAIILTTYPYPASASADPLYLSNDAHSTTPPPANAPPAEGSVPWQANIQGIQNLMGAVADLHALVEPHLYHLVLTPQHLAKPILRTASTHASTDNTHASQPHSSPTPLPHTSRSPYTTHILTLLVVSFPPLLFVIHLPIFPIREVCLIAGLAPFVLAHPYVRMVLPVLGGLLVDAAPALLGRWHRVRRRLVGMNLKVFGVDVAAGLGLHEQAVKGEEEEEGIEKVKEKMLPVSTILQRIIDDDRLSDECWNAEMREVQLWENERYGGPLPSDSPAMIASSLVGGGNTSSGFLPPQKGWSKLNLRPGERSAWTRGQDGWSGSGGGGGGPDGSGVEVGGEVSSNLTFSLAPGWRFVESEDWRKDLKCAWSGCGGDPDGWVYTNDAWLGLRPAPYTSGGGSVTRRRRWVRRVWFDQQKAKEDS</sequence>
<dbReference type="STRING" id="93625.A0A409WU57"/>
<feature type="transmembrane region" description="Helical" evidence="6">
    <location>
        <begin position="170"/>
        <end position="196"/>
    </location>
</feature>
<comment type="subcellular location">
    <subcellularLocation>
        <location evidence="1">Membrane</location>
        <topology evidence="1">Multi-pass membrane protein</topology>
    </subcellularLocation>
</comment>
<keyword evidence="4 6" id="KW-0472">Membrane</keyword>
<evidence type="ECO:0000259" key="7">
    <source>
        <dbReference type="Pfam" id="PF06398"/>
    </source>
</evidence>
<feature type="domain" description="TECPR1-like DysF" evidence="7">
    <location>
        <begin position="126"/>
        <end position="356"/>
    </location>
</feature>
<feature type="compositionally biased region" description="Polar residues" evidence="5">
    <location>
        <begin position="110"/>
        <end position="119"/>
    </location>
</feature>
<comment type="caution">
    <text evidence="8">The sequence shown here is derived from an EMBL/GenBank/DDBJ whole genome shotgun (WGS) entry which is preliminary data.</text>
</comment>
<name>A0A409WU57_PSICY</name>
<evidence type="ECO:0000256" key="1">
    <source>
        <dbReference type="ARBA" id="ARBA00004141"/>
    </source>
</evidence>
<evidence type="ECO:0000256" key="5">
    <source>
        <dbReference type="SAM" id="MobiDB-lite"/>
    </source>
</evidence>
<evidence type="ECO:0000313" key="9">
    <source>
        <dbReference type="Proteomes" id="UP000283269"/>
    </source>
</evidence>
<dbReference type="PANTHER" id="PTHR28304">
    <property type="entry name" value="PEROXISOMAL MEMBRANE PROTEIN PEX29"/>
    <property type="match status" value="1"/>
</dbReference>
<protein>
    <recommendedName>
        <fullName evidence="7">TECPR1-like DysF domain-containing protein</fullName>
    </recommendedName>
</protein>
<reference evidence="8 9" key="1">
    <citation type="journal article" date="2018" name="Evol. Lett.">
        <title>Horizontal gene cluster transfer increased hallucinogenic mushroom diversity.</title>
        <authorList>
            <person name="Reynolds H.T."/>
            <person name="Vijayakumar V."/>
            <person name="Gluck-Thaler E."/>
            <person name="Korotkin H.B."/>
            <person name="Matheny P.B."/>
            <person name="Slot J.C."/>
        </authorList>
    </citation>
    <scope>NUCLEOTIDE SEQUENCE [LARGE SCALE GENOMIC DNA]</scope>
    <source>
        <strain evidence="8 9">2631</strain>
    </source>
</reference>
<feature type="region of interest" description="Disordered" evidence="5">
    <location>
        <begin position="281"/>
        <end position="302"/>
    </location>
</feature>
<feature type="transmembrane region" description="Helical" evidence="6">
    <location>
        <begin position="311"/>
        <end position="331"/>
    </location>
</feature>
<organism evidence="8 9">
    <name type="scientific">Psilocybe cyanescens</name>
    <dbReference type="NCBI Taxonomy" id="93625"/>
    <lineage>
        <taxon>Eukaryota</taxon>
        <taxon>Fungi</taxon>
        <taxon>Dikarya</taxon>
        <taxon>Basidiomycota</taxon>
        <taxon>Agaricomycotina</taxon>
        <taxon>Agaricomycetes</taxon>
        <taxon>Agaricomycetidae</taxon>
        <taxon>Agaricales</taxon>
        <taxon>Agaricineae</taxon>
        <taxon>Strophariaceae</taxon>
        <taxon>Psilocybe</taxon>
    </lineage>
</organism>
<dbReference type="InterPro" id="IPR052816">
    <property type="entry name" value="Peroxisomal_Membrane_PEX28-32"/>
</dbReference>
<evidence type="ECO:0000256" key="4">
    <source>
        <dbReference type="ARBA" id="ARBA00023136"/>
    </source>
</evidence>
<accession>A0A409WU57</accession>
<keyword evidence="9" id="KW-1185">Reference proteome</keyword>
<feature type="region of interest" description="Disordered" evidence="5">
    <location>
        <begin position="499"/>
        <end position="523"/>
    </location>
</feature>
<feature type="transmembrane region" description="Helical" evidence="6">
    <location>
        <begin position="351"/>
        <end position="371"/>
    </location>
</feature>
<keyword evidence="2 6" id="KW-0812">Transmembrane</keyword>
<dbReference type="GO" id="GO:0007031">
    <property type="term" value="P:peroxisome organization"/>
    <property type="evidence" value="ECO:0007669"/>
    <property type="project" value="TreeGrafter"/>
</dbReference>
<proteinExistence type="predicted"/>
<dbReference type="PANTHER" id="PTHR28304:SF2">
    <property type="entry name" value="PEROXISOMAL MEMBRANE PROTEIN PEX29"/>
    <property type="match status" value="1"/>
</dbReference>
<feature type="compositionally biased region" description="Low complexity" evidence="5">
    <location>
        <begin position="290"/>
        <end position="302"/>
    </location>
</feature>
<feature type="compositionally biased region" description="Low complexity" evidence="5">
    <location>
        <begin position="97"/>
        <end position="109"/>
    </location>
</feature>
<evidence type="ECO:0000256" key="3">
    <source>
        <dbReference type="ARBA" id="ARBA00022989"/>
    </source>
</evidence>
<feature type="region of interest" description="Disordered" evidence="5">
    <location>
        <begin position="97"/>
        <end position="119"/>
    </location>
</feature>
<evidence type="ECO:0000313" key="8">
    <source>
        <dbReference type="EMBL" id="PPQ82009.1"/>
    </source>
</evidence>
<gene>
    <name evidence="8" type="ORF">CVT25_014661</name>
</gene>
<evidence type="ECO:0000256" key="2">
    <source>
        <dbReference type="ARBA" id="ARBA00022692"/>
    </source>
</evidence>
<feature type="compositionally biased region" description="Gly residues" evidence="5">
    <location>
        <begin position="508"/>
        <end position="523"/>
    </location>
</feature>
<dbReference type="GO" id="GO:0005778">
    <property type="term" value="C:peroxisomal membrane"/>
    <property type="evidence" value="ECO:0007669"/>
    <property type="project" value="UniProtKB-ARBA"/>
</dbReference>
<dbReference type="EMBL" id="NHYD01003190">
    <property type="protein sequence ID" value="PPQ82009.1"/>
    <property type="molecule type" value="Genomic_DNA"/>
</dbReference>
<feature type="compositionally biased region" description="Low complexity" evidence="5">
    <location>
        <begin position="63"/>
        <end position="73"/>
    </location>
</feature>
<dbReference type="AlphaFoldDB" id="A0A409WU57"/>
<dbReference type="InterPro" id="IPR010482">
    <property type="entry name" value="TECPR1-like_DysF"/>
</dbReference>
<dbReference type="OrthoDB" id="74314at2759"/>
<dbReference type="Proteomes" id="UP000283269">
    <property type="component" value="Unassembled WGS sequence"/>
</dbReference>
<feature type="region of interest" description="Disordered" evidence="5">
    <location>
        <begin position="1"/>
        <end position="73"/>
    </location>
</feature>
<dbReference type="Pfam" id="PF06398">
    <property type="entry name" value="Pex24p"/>
    <property type="match status" value="1"/>
</dbReference>
<evidence type="ECO:0000256" key="6">
    <source>
        <dbReference type="SAM" id="Phobius"/>
    </source>
</evidence>
<dbReference type="InParanoid" id="A0A409WU57"/>